<feature type="transmembrane region" description="Helical" evidence="1">
    <location>
        <begin position="117"/>
        <end position="137"/>
    </location>
</feature>
<keyword evidence="3" id="KW-1185">Reference proteome</keyword>
<dbReference type="Proteomes" id="UP001230156">
    <property type="component" value="Unassembled WGS sequence"/>
</dbReference>
<evidence type="ECO:0000256" key="1">
    <source>
        <dbReference type="SAM" id="Phobius"/>
    </source>
</evidence>
<proteinExistence type="predicted"/>
<feature type="transmembrane region" description="Helical" evidence="1">
    <location>
        <begin position="61"/>
        <end position="79"/>
    </location>
</feature>
<reference evidence="3" key="1">
    <citation type="submission" date="2023-08" db="EMBL/GenBank/DDBJ databases">
        <title>Rhodospirillaceae gen. nov., a novel taxon isolated from the Yangtze River Yuezi River estuary sludge.</title>
        <authorList>
            <person name="Ruan L."/>
        </authorList>
    </citation>
    <scope>NUCLEOTIDE SEQUENCE [LARGE SCALE GENOMIC DNA]</scope>
    <source>
        <strain evidence="3">R-7</strain>
    </source>
</reference>
<name>A0ABU0YNA8_9PROT</name>
<protein>
    <submittedName>
        <fullName evidence="2">DUF805 domain-containing protein</fullName>
    </submittedName>
</protein>
<dbReference type="InterPro" id="IPR008523">
    <property type="entry name" value="DUF805"/>
</dbReference>
<comment type="caution">
    <text evidence="2">The sequence shown here is derived from an EMBL/GenBank/DDBJ whole genome shotgun (WGS) entry which is preliminary data.</text>
</comment>
<dbReference type="Pfam" id="PF05656">
    <property type="entry name" value="DUF805"/>
    <property type="match status" value="1"/>
</dbReference>
<keyword evidence="1" id="KW-0812">Transmembrane</keyword>
<sequence>MPNVAENGPLAEPQRAWLKAWVWLYAPDGRMARGDFFYAIFARSLGIGFALAFLRELSLDLAMPTWTIAIILTAGGPLARRLHDVSQSGLHAPWLCFSVVLGCVLNDQLPRPIAADTAIFFFLSWVPYLLVLALILWPGTKGPNHYGPPPA</sequence>
<dbReference type="EMBL" id="JAUYVI010000005">
    <property type="protein sequence ID" value="MDQ7249211.1"/>
    <property type="molecule type" value="Genomic_DNA"/>
</dbReference>
<feature type="transmembrane region" description="Helical" evidence="1">
    <location>
        <begin position="36"/>
        <end position="54"/>
    </location>
</feature>
<accession>A0ABU0YNA8</accession>
<keyword evidence="1" id="KW-1133">Transmembrane helix</keyword>
<keyword evidence="1" id="KW-0472">Membrane</keyword>
<evidence type="ECO:0000313" key="2">
    <source>
        <dbReference type="EMBL" id="MDQ7249211.1"/>
    </source>
</evidence>
<organism evidence="2 3">
    <name type="scientific">Dongia sedimenti</name>
    <dbReference type="NCBI Taxonomy" id="3064282"/>
    <lineage>
        <taxon>Bacteria</taxon>
        <taxon>Pseudomonadati</taxon>
        <taxon>Pseudomonadota</taxon>
        <taxon>Alphaproteobacteria</taxon>
        <taxon>Rhodospirillales</taxon>
        <taxon>Dongiaceae</taxon>
        <taxon>Dongia</taxon>
    </lineage>
</organism>
<dbReference type="RefSeq" id="WP_379956951.1">
    <property type="nucleotide sequence ID" value="NZ_JAUYVI010000005.1"/>
</dbReference>
<feature type="transmembrane region" description="Helical" evidence="1">
    <location>
        <begin position="85"/>
        <end position="105"/>
    </location>
</feature>
<evidence type="ECO:0000313" key="3">
    <source>
        <dbReference type="Proteomes" id="UP001230156"/>
    </source>
</evidence>
<gene>
    <name evidence="2" type="ORF">Q8A70_16100</name>
</gene>